<keyword evidence="2" id="KW-1185">Reference proteome</keyword>
<dbReference type="Proteomes" id="UP001266305">
    <property type="component" value="Unassembled WGS sequence"/>
</dbReference>
<dbReference type="PANTHER" id="PTHR22684">
    <property type="entry name" value="NULP1-RELATED"/>
    <property type="match status" value="1"/>
</dbReference>
<name>A0ABQ9U222_SAGOE</name>
<sequence length="188" mass="21039">MALEYCKLILSLEPDEDPLCMLLLIDHLALRARNYEYLICLFQDQQTDLPEHEQSSAREKASLLIQQVLTMFPGVLLPLLGYCSVRPDATVSTHRFFGPNAEISQPSALSQLRAPGNIHRHVILSEIKEAVAALPPDVTTQSVMGFDPLPPADTIYSYVRPKRLSPISRGNMIALFRSLLPNYTVEIP</sequence>
<proteinExistence type="predicted"/>
<accession>A0ABQ9U222</accession>
<reference evidence="1 2" key="1">
    <citation type="submission" date="2023-05" db="EMBL/GenBank/DDBJ databases">
        <title>B98-5 Cell Line De Novo Hybrid Assembly: An Optical Mapping Approach.</title>
        <authorList>
            <person name="Kananen K."/>
            <person name="Auerbach J.A."/>
            <person name="Kautto E."/>
            <person name="Blachly J.S."/>
        </authorList>
    </citation>
    <scope>NUCLEOTIDE SEQUENCE [LARGE SCALE GENOMIC DNA]</scope>
    <source>
        <strain evidence="1">B95-8</strain>
        <tissue evidence="1">Cell line</tissue>
    </source>
</reference>
<dbReference type="InterPro" id="IPR006994">
    <property type="entry name" value="TCF25/Rqc1"/>
</dbReference>
<gene>
    <name evidence="1" type="primary">TCF25_1</name>
    <name evidence="1" type="ORF">P7K49_031970</name>
</gene>
<dbReference type="EMBL" id="JASSZA010000017">
    <property type="protein sequence ID" value="KAK2090713.1"/>
    <property type="molecule type" value="Genomic_DNA"/>
</dbReference>
<protein>
    <submittedName>
        <fullName evidence="1">Transcription factor 25</fullName>
    </submittedName>
</protein>
<comment type="caution">
    <text evidence="1">The sequence shown here is derived from an EMBL/GenBank/DDBJ whole genome shotgun (WGS) entry which is preliminary data.</text>
</comment>
<dbReference type="Pfam" id="PF04910">
    <property type="entry name" value="Tcf25"/>
    <property type="match status" value="2"/>
</dbReference>
<dbReference type="PANTHER" id="PTHR22684:SF0">
    <property type="entry name" value="RIBOSOME QUALITY CONTROL COMPLEX SUBUNIT TCF25"/>
    <property type="match status" value="1"/>
</dbReference>
<organism evidence="1 2">
    <name type="scientific">Saguinus oedipus</name>
    <name type="common">Cotton-top tamarin</name>
    <name type="synonym">Oedipomidas oedipus</name>
    <dbReference type="NCBI Taxonomy" id="9490"/>
    <lineage>
        <taxon>Eukaryota</taxon>
        <taxon>Metazoa</taxon>
        <taxon>Chordata</taxon>
        <taxon>Craniata</taxon>
        <taxon>Vertebrata</taxon>
        <taxon>Euteleostomi</taxon>
        <taxon>Mammalia</taxon>
        <taxon>Eutheria</taxon>
        <taxon>Euarchontoglires</taxon>
        <taxon>Primates</taxon>
        <taxon>Haplorrhini</taxon>
        <taxon>Platyrrhini</taxon>
        <taxon>Cebidae</taxon>
        <taxon>Callitrichinae</taxon>
        <taxon>Saguinus</taxon>
    </lineage>
</organism>
<evidence type="ECO:0000313" key="2">
    <source>
        <dbReference type="Proteomes" id="UP001266305"/>
    </source>
</evidence>
<evidence type="ECO:0000313" key="1">
    <source>
        <dbReference type="EMBL" id="KAK2090713.1"/>
    </source>
</evidence>